<reference evidence="1" key="1">
    <citation type="journal article" date="2020" name="Nature">
        <title>Giant virus diversity and host interactions through global metagenomics.</title>
        <authorList>
            <person name="Schulz F."/>
            <person name="Roux S."/>
            <person name="Paez-Espino D."/>
            <person name="Jungbluth S."/>
            <person name="Walsh D.A."/>
            <person name="Denef V.J."/>
            <person name="McMahon K.D."/>
            <person name="Konstantinidis K.T."/>
            <person name="Eloe-Fadrosh E.A."/>
            <person name="Kyrpides N.C."/>
            <person name="Woyke T."/>
        </authorList>
    </citation>
    <scope>NUCLEOTIDE SEQUENCE</scope>
    <source>
        <strain evidence="1">GVMAG-M-3300009182-67</strain>
    </source>
</reference>
<protein>
    <submittedName>
        <fullName evidence="1">Uncharacterized protein</fullName>
    </submittedName>
</protein>
<name>A0A6C0AZR4_9ZZZZ</name>
<dbReference type="AlphaFoldDB" id="A0A6C0AZR4"/>
<proteinExistence type="predicted"/>
<organism evidence="1">
    <name type="scientific">viral metagenome</name>
    <dbReference type="NCBI Taxonomy" id="1070528"/>
    <lineage>
        <taxon>unclassified sequences</taxon>
        <taxon>metagenomes</taxon>
        <taxon>organismal metagenomes</taxon>
    </lineage>
</organism>
<evidence type="ECO:0000313" key="1">
    <source>
        <dbReference type="EMBL" id="QHS85011.1"/>
    </source>
</evidence>
<accession>A0A6C0AZR4</accession>
<sequence>MEIPWTPEEETLLIVMYRFMDVNMLSEHINRSPLAISFRLVKIGMEKNVIDVIGFNQNWIRKRNRQKVYTIIFR</sequence>
<dbReference type="EMBL" id="MN739039">
    <property type="protein sequence ID" value="QHS85011.1"/>
    <property type="molecule type" value="Genomic_DNA"/>
</dbReference>